<reference evidence="1 2" key="1">
    <citation type="journal article" date="2015" name="Proc. Natl. Acad. Sci. U.S.A.">
        <title>The resurrection genome of Boea hygrometrica: A blueprint for survival of dehydration.</title>
        <authorList>
            <person name="Xiao L."/>
            <person name="Yang G."/>
            <person name="Zhang L."/>
            <person name="Yang X."/>
            <person name="Zhao S."/>
            <person name="Ji Z."/>
            <person name="Zhou Q."/>
            <person name="Hu M."/>
            <person name="Wang Y."/>
            <person name="Chen M."/>
            <person name="Xu Y."/>
            <person name="Jin H."/>
            <person name="Xiao X."/>
            <person name="Hu G."/>
            <person name="Bao F."/>
            <person name="Hu Y."/>
            <person name="Wan P."/>
            <person name="Li L."/>
            <person name="Deng X."/>
            <person name="Kuang T."/>
            <person name="Xiang C."/>
            <person name="Zhu J.K."/>
            <person name="Oliver M.J."/>
            <person name="He Y."/>
        </authorList>
    </citation>
    <scope>NUCLEOTIDE SEQUENCE [LARGE SCALE GENOMIC DNA]</scope>
    <source>
        <strain evidence="2">cv. XS01</strain>
    </source>
</reference>
<gene>
    <name evidence="1" type="ORF">F511_14652</name>
</gene>
<dbReference type="Proteomes" id="UP000250235">
    <property type="component" value="Unassembled WGS sequence"/>
</dbReference>
<accession>A0A2Z7AVY5</accession>
<dbReference type="EMBL" id="KV012140">
    <property type="protein sequence ID" value="KZV25060.1"/>
    <property type="molecule type" value="Genomic_DNA"/>
</dbReference>
<evidence type="ECO:0000313" key="1">
    <source>
        <dbReference type="EMBL" id="KZV25060.1"/>
    </source>
</evidence>
<name>A0A2Z7AVY5_9LAMI</name>
<evidence type="ECO:0000313" key="2">
    <source>
        <dbReference type="Proteomes" id="UP000250235"/>
    </source>
</evidence>
<sequence>MLIAKFCAKSIMLKESSFDSIAVQNESFRGLFKNIRQEAQNDTNALSVALKDVRAQNAILSTDLAATQKEVKDLKVALSKDFDDKLADIRNDLLEFRVETRNNWLLLALILLNSLPLSLRAVMTKRGKAVAAALNRLLMTKIDQVVEVIVEQMAQADMVEALSIEKVVAKVVMVGEEVTVVVLQREGVLTVVVDLEVV</sequence>
<protein>
    <submittedName>
        <fullName evidence="1">Uncharacterized protein</fullName>
    </submittedName>
</protein>
<keyword evidence="2" id="KW-1185">Reference proteome</keyword>
<organism evidence="1 2">
    <name type="scientific">Dorcoceras hygrometricum</name>
    <dbReference type="NCBI Taxonomy" id="472368"/>
    <lineage>
        <taxon>Eukaryota</taxon>
        <taxon>Viridiplantae</taxon>
        <taxon>Streptophyta</taxon>
        <taxon>Embryophyta</taxon>
        <taxon>Tracheophyta</taxon>
        <taxon>Spermatophyta</taxon>
        <taxon>Magnoliopsida</taxon>
        <taxon>eudicotyledons</taxon>
        <taxon>Gunneridae</taxon>
        <taxon>Pentapetalae</taxon>
        <taxon>asterids</taxon>
        <taxon>lamiids</taxon>
        <taxon>Lamiales</taxon>
        <taxon>Gesneriaceae</taxon>
        <taxon>Didymocarpoideae</taxon>
        <taxon>Trichosporeae</taxon>
        <taxon>Loxocarpinae</taxon>
        <taxon>Dorcoceras</taxon>
    </lineage>
</organism>
<proteinExistence type="predicted"/>
<dbReference type="AlphaFoldDB" id="A0A2Z7AVY5"/>